<dbReference type="EMBL" id="JANBPY010000845">
    <property type="protein sequence ID" value="KAJ1963283.1"/>
    <property type="molecule type" value="Genomic_DNA"/>
</dbReference>
<feature type="signal peptide" evidence="2">
    <location>
        <begin position="1"/>
        <end position="23"/>
    </location>
</feature>
<evidence type="ECO:0000256" key="1">
    <source>
        <dbReference type="SAM" id="MobiDB-lite"/>
    </source>
</evidence>
<evidence type="ECO:0000313" key="3">
    <source>
        <dbReference type="EMBL" id="KAJ1963283.1"/>
    </source>
</evidence>
<dbReference type="Proteomes" id="UP001150925">
    <property type="component" value="Unassembled WGS sequence"/>
</dbReference>
<evidence type="ECO:0000313" key="4">
    <source>
        <dbReference type="Proteomes" id="UP001150925"/>
    </source>
</evidence>
<sequence>MKVLRSLLLTTVCAITWGGAVQGQAYDPTGISVSSFKVPSRLQCFFGEQCRGNDPAVCLKDCVKLPMETYRQCNSACYTSPLSQSSQTRFILQTNCLLSCLDTTYNGSTFSPSAFFANGQNQADAKNAAATQTTTSHPSTTTQSHSTSSAYLTQSHSTKSARPTPSSLSSDNAAQPIPFTWAGLGMGLSSLIAMQIIL</sequence>
<feature type="region of interest" description="Disordered" evidence="1">
    <location>
        <begin position="126"/>
        <end position="172"/>
    </location>
</feature>
<comment type="caution">
    <text evidence="3">The sequence shown here is derived from an EMBL/GenBank/DDBJ whole genome shotgun (WGS) entry which is preliminary data.</text>
</comment>
<accession>A0A9W8E325</accession>
<reference evidence="3" key="1">
    <citation type="submission" date="2022-07" db="EMBL/GenBank/DDBJ databases">
        <title>Phylogenomic reconstructions and comparative analyses of Kickxellomycotina fungi.</title>
        <authorList>
            <person name="Reynolds N.K."/>
            <person name="Stajich J.E."/>
            <person name="Barry K."/>
            <person name="Grigoriev I.V."/>
            <person name="Crous P."/>
            <person name="Smith M.E."/>
        </authorList>
    </citation>
    <scope>NUCLEOTIDE SEQUENCE</scope>
    <source>
        <strain evidence="3">RSA 1196</strain>
    </source>
</reference>
<evidence type="ECO:0000256" key="2">
    <source>
        <dbReference type="SAM" id="SignalP"/>
    </source>
</evidence>
<gene>
    <name evidence="3" type="ORF">IWQ62_003264</name>
</gene>
<dbReference type="OrthoDB" id="5635023at2759"/>
<name>A0A9W8E325_9FUNG</name>
<feature type="compositionally biased region" description="Low complexity" evidence="1">
    <location>
        <begin position="128"/>
        <end position="150"/>
    </location>
</feature>
<dbReference type="AlphaFoldDB" id="A0A9W8E325"/>
<protein>
    <submittedName>
        <fullName evidence="3">Uncharacterized protein</fullName>
    </submittedName>
</protein>
<feature type="chain" id="PRO_5040874563" evidence="2">
    <location>
        <begin position="24"/>
        <end position="198"/>
    </location>
</feature>
<feature type="compositionally biased region" description="Polar residues" evidence="1">
    <location>
        <begin position="151"/>
        <end position="172"/>
    </location>
</feature>
<organism evidence="3 4">
    <name type="scientific">Dispira parvispora</name>
    <dbReference type="NCBI Taxonomy" id="1520584"/>
    <lineage>
        <taxon>Eukaryota</taxon>
        <taxon>Fungi</taxon>
        <taxon>Fungi incertae sedis</taxon>
        <taxon>Zoopagomycota</taxon>
        <taxon>Kickxellomycotina</taxon>
        <taxon>Dimargaritomycetes</taxon>
        <taxon>Dimargaritales</taxon>
        <taxon>Dimargaritaceae</taxon>
        <taxon>Dispira</taxon>
    </lineage>
</organism>
<keyword evidence="4" id="KW-1185">Reference proteome</keyword>
<keyword evidence="2" id="KW-0732">Signal</keyword>
<proteinExistence type="predicted"/>